<feature type="non-terminal residue" evidence="3">
    <location>
        <position position="1"/>
    </location>
</feature>
<evidence type="ECO:0000256" key="1">
    <source>
        <dbReference type="SAM" id="Coils"/>
    </source>
</evidence>
<feature type="compositionally biased region" description="Polar residues" evidence="2">
    <location>
        <begin position="124"/>
        <end position="136"/>
    </location>
</feature>
<feature type="compositionally biased region" description="Basic and acidic residues" evidence="2">
    <location>
        <begin position="137"/>
        <end position="150"/>
    </location>
</feature>
<feature type="region of interest" description="Disordered" evidence="2">
    <location>
        <begin position="117"/>
        <end position="150"/>
    </location>
</feature>
<keyword evidence="1" id="KW-0175">Coiled coil</keyword>
<gene>
    <name evidence="3" type="ORF">SNEC2469_LOCUS5366</name>
</gene>
<protein>
    <recommendedName>
        <fullName evidence="5">Trichohyalin-plectin-homology domain-containing protein</fullName>
    </recommendedName>
</protein>
<dbReference type="AlphaFoldDB" id="A0A812M6T9"/>
<feature type="coiled-coil region" evidence="1">
    <location>
        <begin position="10"/>
        <end position="70"/>
    </location>
</feature>
<evidence type="ECO:0000313" key="4">
    <source>
        <dbReference type="Proteomes" id="UP000601435"/>
    </source>
</evidence>
<name>A0A812M6T9_9DINO</name>
<comment type="caution">
    <text evidence="3">The sequence shown here is derived from an EMBL/GenBank/DDBJ whole genome shotgun (WGS) entry which is preliminary data.</text>
</comment>
<organism evidence="3 4">
    <name type="scientific">Symbiodinium necroappetens</name>
    <dbReference type="NCBI Taxonomy" id="1628268"/>
    <lineage>
        <taxon>Eukaryota</taxon>
        <taxon>Sar</taxon>
        <taxon>Alveolata</taxon>
        <taxon>Dinophyceae</taxon>
        <taxon>Suessiales</taxon>
        <taxon>Symbiodiniaceae</taxon>
        <taxon>Symbiodinium</taxon>
    </lineage>
</organism>
<evidence type="ECO:0000313" key="3">
    <source>
        <dbReference type="EMBL" id="CAE7253168.1"/>
    </source>
</evidence>
<sequence>EKKRQKQDKADKYRQALDLQMKQAQALREAEEVEKRQDRANMLAEIERAKSAATEELQKQQQKKEMLKEATAQQLVRAERHKRSAARRALRDQEAMDRTLELEEQFRQQELAERQRRRAVESQLMKTQFDMSQTAQERMKREEKEEDTQRALEWMRATSRPQDAELPGGMLHKIRENQKRVDTLVSTIGVAMVERQRAQEEALDLTIDRNFRAYEKKQTADFFAKKAERKRQAKELFATIKQQAAERRERGWDDKEADRWQAATWRQQDADFAESQRLAAERSLTARKEMDANLFGAMLVKAGAHKMEQGVSDKTRHRELLLNRPLVERMAQSGFKPEKTVAMLQQASAQKER</sequence>
<feature type="region of interest" description="Disordered" evidence="2">
    <location>
        <begin position="155"/>
        <end position="174"/>
    </location>
</feature>
<keyword evidence="4" id="KW-1185">Reference proteome</keyword>
<proteinExistence type="predicted"/>
<accession>A0A812M6T9</accession>
<reference evidence="3" key="1">
    <citation type="submission" date="2021-02" db="EMBL/GenBank/DDBJ databases">
        <authorList>
            <person name="Dougan E. K."/>
            <person name="Rhodes N."/>
            <person name="Thang M."/>
            <person name="Chan C."/>
        </authorList>
    </citation>
    <scope>NUCLEOTIDE SEQUENCE</scope>
</reference>
<dbReference type="Proteomes" id="UP000601435">
    <property type="component" value="Unassembled WGS sequence"/>
</dbReference>
<dbReference type="EMBL" id="CAJNJA010010045">
    <property type="protein sequence ID" value="CAE7253168.1"/>
    <property type="molecule type" value="Genomic_DNA"/>
</dbReference>
<evidence type="ECO:0008006" key="5">
    <source>
        <dbReference type="Google" id="ProtNLM"/>
    </source>
</evidence>
<dbReference type="OrthoDB" id="10536720at2759"/>
<evidence type="ECO:0000256" key="2">
    <source>
        <dbReference type="SAM" id="MobiDB-lite"/>
    </source>
</evidence>